<feature type="region of interest" description="Disordered" evidence="1">
    <location>
        <begin position="1"/>
        <end position="22"/>
    </location>
</feature>
<evidence type="ECO:0000313" key="3">
    <source>
        <dbReference type="WBParaSite" id="PTRK_0000016700.1"/>
    </source>
</evidence>
<dbReference type="AlphaFoldDB" id="A0A0N4Z0D4"/>
<name>A0A0N4Z0D4_PARTI</name>
<keyword evidence="2" id="KW-1185">Reference proteome</keyword>
<reference evidence="3" key="1">
    <citation type="submission" date="2017-02" db="UniProtKB">
        <authorList>
            <consortium name="WormBaseParasite"/>
        </authorList>
    </citation>
    <scope>IDENTIFICATION</scope>
</reference>
<protein>
    <submittedName>
        <fullName evidence="3">Uncharacterized protein</fullName>
    </submittedName>
</protein>
<evidence type="ECO:0000256" key="1">
    <source>
        <dbReference type="SAM" id="MobiDB-lite"/>
    </source>
</evidence>
<dbReference type="WBParaSite" id="PTRK_0000016700.1">
    <property type="protein sequence ID" value="PTRK_0000016700.1"/>
    <property type="gene ID" value="PTRK_0000016700"/>
</dbReference>
<dbReference type="STRING" id="131310.A0A0N4Z0D4"/>
<organism evidence="2 3">
    <name type="scientific">Parastrongyloides trichosuri</name>
    <name type="common">Possum-specific nematode worm</name>
    <dbReference type="NCBI Taxonomy" id="131310"/>
    <lineage>
        <taxon>Eukaryota</taxon>
        <taxon>Metazoa</taxon>
        <taxon>Ecdysozoa</taxon>
        <taxon>Nematoda</taxon>
        <taxon>Chromadorea</taxon>
        <taxon>Rhabditida</taxon>
        <taxon>Tylenchina</taxon>
        <taxon>Panagrolaimomorpha</taxon>
        <taxon>Strongyloidoidea</taxon>
        <taxon>Strongyloididae</taxon>
        <taxon>Parastrongyloides</taxon>
    </lineage>
</organism>
<dbReference type="Proteomes" id="UP000038045">
    <property type="component" value="Unplaced"/>
</dbReference>
<proteinExistence type="predicted"/>
<sequence>MSDKEYASDWGKSPNLSQYLQNNDYSHTEESYYATPIFPSNLYTSNKVTTTSEYLTNVNNGESKNSNNKKSNVEGSIFMNPKKNMENVSASTTTSTGLLLPYKKKDIKG</sequence>
<accession>A0A0N4Z0D4</accession>
<evidence type="ECO:0000313" key="2">
    <source>
        <dbReference type="Proteomes" id="UP000038045"/>
    </source>
</evidence>